<dbReference type="RefSeq" id="WP_406831215.1">
    <property type="nucleotide sequence ID" value="NZ_CP157483.1"/>
</dbReference>
<reference evidence="2" key="1">
    <citation type="submission" date="2024-05" db="EMBL/GenBank/DDBJ databases">
        <authorList>
            <person name="Kim S."/>
            <person name="Heo J."/>
            <person name="Choi H."/>
            <person name="Choi Y."/>
            <person name="Kwon S.-W."/>
            <person name="Kim Y."/>
        </authorList>
    </citation>
    <scope>NUCLEOTIDE SEQUENCE</scope>
    <source>
        <strain evidence="2">KACC 23699</strain>
    </source>
</reference>
<dbReference type="EMBL" id="CP157483">
    <property type="protein sequence ID" value="XBO43765.1"/>
    <property type="molecule type" value="Genomic_DNA"/>
</dbReference>
<proteinExistence type="predicted"/>
<accession>A0AAU7JU27</accession>
<keyword evidence="1" id="KW-1133">Transmembrane helix</keyword>
<organism evidence="2">
    <name type="scientific">Pedococcus sp. KACC 23699</name>
    <dbReference type="NCBI Taxonomy" id="3149228"/>
    <lineage>
        <taxon>Bacteria</taxon>
        <taxon>Bacillati</taxon>
        <taxon>Actinomycetota</taxon>
        <taxon>Actinomycetes</taxon>
        <taxon>Micrococcales</taxon>
        <taxon>Intrasporangiaceae</taxon>
        <taxon>Pedococcus</taxon>
    </lineage>
</organism>
<protein>
    <submittedName>
        <fullName evidence="2">Uncharacterized protein</fullName>
    </submittedName>
</protein>
<keyword evidence="1" id="KW-0812">Transmembrane</keyword>
<feature type="transmembrane region" description="Helical" evidence="1">
    <location>
        <begin position="220"/>
        <end position="240"/>
    </location>
</feature>
<gene>
    <name evidence="2" type="ORF">ABEG17_00075</name>
</gene>
<feature type="transmembrane region" description="Helical" evidence="1">
    <location>
        <begin position="66"/>
        <end position="88"/>
    </location>
</feature>
<evidence type="ECO:0000313" key="2">
    <source>
        <dbReference type="EMBL" id="XBO43765.1"/>
    </source>
</evidence>
<evidence type="ECO:0000256" key="1">
    <source>
        <dbReference type="SAM" id="Phobius"/>
    </source>
</evidence>
<sequence length="259" mass="26761">MLWAAALLTPAVFLAPAGLVSSRGYSGESELVAASESAFLHADLSGPVADSQALAELTALWREFHLLKAVIAGLLVLALVGLASTVRCRVEAAGRGRRRWLLLSVYSGVIVWLLGALTVLLANVQGAAAPFASVASLLPAAHATGELEVVLSHLREVVPSGTPSPAGGIASQLLGDFTLYHAVFAVLAAATGSLLSAVALRAVWRRWRLRGPDRSPQQTWLVQTILYGASGGLFLLLALANVSTSVHPVPALLASLGGG</sequence>
<feature type="transmembrane region" description="Helical" evidence="1">
    <location>
        <begin position="100"/>
        <end position="122"/>
    </location>
</feature>
<name>A0AAU7JU27_9MICO</name>
<feature type="transmembrane region" description="Helical" evidence="1">
    <location>
        <begin position="179"/>
        <end position="200"/>
    </location>
</feature>
<dbReference type="AlphaFoldDB" id="A0AAU7JU27"/>
<keyword evidence="1" id="KW-0472">Membrane</keyword>